<proteinExistence type="predicted"/>
<protein>
    <submittedName>
        <fullName evidence="2">SgcJ/EcaC family oxidoreductase</fullName>
    </submittedName>
</protein>
<evidence type="ECO:0000313" key="3">
    <source>
        <dbReference type="Proteomes" id="UP001367030"/>
    </source>
</evidence>
<dbReference type="InterPro" id="IPR027843">
    <property type="entry name" value="DUF4440"/>
</dbReference>
<organism evidence="2 3">
    <name type="scientific">Variovorax robiniae</name>
    <dbReference type="NCBI Taxonomy" id="1836199"/>
    <lineage>
        <taxon>Bacteria</taxon>
        <taxon>Pseudomonadati</taxon>
        <taxon>Pseudomonadota</taxon>
        <taxon>Betaproteobacteria</taxon>
        <taxon>Burkholderiales</taxon>
        <taxon>Comamonadaceae</taxon>
        <taxon>Variovorax</taxon>
    </lineage>
</organism>
<sequence length="156" mass="17268">MNLHLDPASRVHLSAQDQQAIARTLGSLQQGFTARDAQRLTGVYSDDADWVNAFGSRKRGGPEIVAYLRGLFADANFNAGTLVADPEITLRVLNAETVTVSGHLRIRGQRLLTGGVIEERDNHSIRVLQRHADGRWLIVSEMYMDANREQSYAGHS</sequence>
<feature type="domain" description="DUF4440" evidence="1">
    <location>
        <begin position="27"/>
        <end position="138"/>
    </location>
</feature>
<name>A0ABU8X1F9_9BURK</name>
<gene>
    <name evidence="2" type="ORF">WKW79_02755</name>
</gene>
<accession>A0ABU8X1F9</accession>
<dbReference type="SUPFAM" id="SSF54427">
    <property type="entry name" value="NTF2-like"/>
    <property type="match status" value="1"/>
</dbReference>
<dbReference type="Proteomes" id="UP001367030">
    <property type="component" value="Unassembled WGS sequence"/>
</dbReference>
<dbReference type="Gene3D" id="3.10.450.50">
    <property type="match status" value="1"/>
</dbReference>
<keyword evidence="3" id="KW-1185">Reference proteome</keyword>
<dbReference type="NCBIfam" id="TIGR02246">
    <property type="entry name" value="SgcJ/EcaC family oxidoreductase"/>
    <property type="match status" value="1"/>
</dbReference>
<evidence type="ECO:0000259" key="1">
    <source>
        <dbReference type="Pfam" id="PF14534"/>
    </source>
</evidence>
<dbReference type="Pfam" id="PF14534">
    <property type="entry name" value="DUF4440"/>
    <property type="match status" value="1"/>
</dbReference>
<reference evidence="2 3" key="1">
    <citation type="submission" date="2024-03" db="EMBL/GenBank/DDBJ databases">
        <title>Novel species of the genus Variovorax.</title>
        <authorList>
            <person name="Liu Q."/>
            <person name="Xin Y.-H."/>
        </authorList>
    </citation>
    <scope>NUCLEOTIDE SEQUENCE [LARGE SCALE GENOMIC DNA]</scope>
    <source>
        <strain evidence="2 3">KACC 18901</strain>
    </source>
</reference>
<comment type="caution">
    <text evidence="2">The sequence shown here is derived from an EMBL/GenBank/DDBJ whole genome shotgun (WGS) entry which is preliminary data.</text>
</comment>
<dbReference type="InterPro" id="IPR032710">
    <property type="entry name" value="NTF2-like_dom_sf"/>
</dbReference>
<dbReference type="RefSeq" id="WP_340333558.1">
    <property type="nucleotide sequence ID" value="NZ_JBBKZS010000001.1"/>
</dbReference>
<evidence type="ECO:0000313" key="2">
    <source>
        <dbReference type="EMBL" id="MEJ8853469.1"/>
    </source>
</evidence>
<dbReference type="InterPro" id="IPR011944">
    <property type="entry name" value="Steroid_delta5-4_isomerase"/>
</dbReference>
<dbReference type="EMBL" id="JBBKZS010000001">
    <property type="protein sequence ID" value="MEJ8853469.1"/>
    <property type="molecule type" value="Genomic_DNA"/>
</dbReference>